<evidence type="ECO:0000256" key="2">
    <source>
        <dbReference type="ARBA" id="ARBA00005045"/>
    </source>
</evidence>
<dbReference type="InterPro" id="IPR045864">
    <property type="entry name" value="aa-tRNA-synth_II/BPL/LPL"/>
</dbReference>
<dbReference type="Proteomes" id="UP001324634">
    <property type="component" value="Chromosome"/>
</dbReference>
<dbReference type="InterPro" id="IPR002314">
    <property type="entry name" value="aa-tRNA-synt_IIb"/>
</dbReference>
<dbReference type="PANTHER" id="PTHR43697:SF1">
    <property type="entry name" value="SERINE--TRNA LIGASE"/>
    <property type="match status" value="1"/>
</dbReference>
<protein>
    <recommendedName>
        <fullName evidence="12">Serine--tRNA ligase</fullName>
        <ecNumber evidence="12">6.1.1.11</ecNumber>
    </recommendedName>
    <alternativeName>
        <fullName evidence="12">Seryl-tRNA synthetase</fullName>
        <shortName evidence="12">SerRS</shortName>
    </alternativeName>
    <alternativeName>
        <fullName evidence="12">Seryl-tRNA(Ser/Sec) synthetase</fullName>
    </alternativeName>
</protein>
<dbReference type="InterPro" id="IPR002317">
    <property type="entry name" value="Ser-tRNA-ligase_type_1"/>
</dbReference>
<feature type="binding site" evidence="12 14">
    <location>
        <begin position="262"/>
        <end position="264"/>
    </location>
    <ligand>
        <name>ATP</name>
        <dbReference type="ChEBI" id="CHEBI:30616"/>
    </ligand>
</feature>
<accession>A0AAX4HQ39</accession>
<evidence type="ECO:0000256" key="1">
    <source>
        <dbReference type="ARBA" id="ARBA00004496"/>
    </source>
</evidence>
<feature type="domain" description="Aminoacyl-transfer RNA synthetases class-II family profile" evidence="16">
    <location>
        <begin position="172"/>
        <end position="409"/>
    </location>
</feature>
<dbReference type="PANTHER" id="PTHR43697">
    <property type="entry name" value="SERYL-TRNA SYNTHETASE"/>
    <property type="match status" value="1"/>
</dbReference>
<keyword evidence="6 12" id="KW-0547">Nucleotide-binding</keyword>
<dbReference type="GO" id="GO:0005737">
    <property type="term" value="C:cytoplasm"/>
    <property type="evidence" value="ECO:0007669"/>
    <property type="project" value="UniProtKB-SubCell"/>
</dbReference>
<dbReference type="Gene3D" id="3.30.930.10">
    <property type="entry name" value="Bira Bifunctional Protein, Domain 2"/>
    <property type="match status" value="1"/>
</dbReference>
<dbReference type="InterPro" id="IPR033729">
    <property type="entry name" value="SerRS_core"/>
</dbReference>
<gene>
    <name evidence="12 17" type="primary">serS</name>
    <name evidence="17" type="ORF">SOO65_01545</name>
</gene>
<dbReference type="KEGG" id="psti:SOO65_01545"/>
<evidence type="ECO:0000256" key="7">
    <source>
        <dbReference type="ARBA" id="ARBA00022840"/>
    </source>
</evidence>
<dbReference type="EMBL" id="CP139487">
    <property type="protein sequence ID" value="WPU65425.1"/>
    <property type="molecule type" value="Genomic_DNA"/>
</dbReference>
<dbReference type="HAMAP" id="MF_00176">
    <property type="entry name" value="Ser_tRNA_synth_type1"/>
    <property type="match status" value="1"/>
</dbReference>
<dbReference type="PRINTS" id="PR00981">
    <property type="entry name" value="TRNASYNTHSER"/>
</dbReference>
<dbReference type="EC" id="6.1.1.11" evidence="12"/>
<dbReference type="AlphaFoldDB" id="A0AAX4HQ39"/>
<keyword evidence="8 12" id="KW-0648">Protein biosynthesis</keyword>
<feature type="binding site" evidence="13">
    <location>
        <position position="231"/>
    </location>
    <ligand>
        <name>L-serine</name>
        <dbReference type="ChEBI" id="CHEBI:33384"/>
    </ligand>
</feature>
<feature type="coiled-coil region" evidence="15">
    <location>
        <begin position="45"/>
        <end position="96"/>
    </location>
</feature>
<evidence type="ECO:0000256" key="9">
    <source>
        <dbReference type="ARBA" id="ARBA00023146"/>
    </source>
</evidence>
<name>A0AAX4HQ39_9BACT</name>
<evidence type="ECO:0000256" key="12">
    <source>
        <dbReference type="HAMAP-Rule" id="MF_00176"/>
    </source>
</evidence>
<comment type="domain">
    <text evidence="12">Consists of two distinct domains, a catalytic core and a N-terminal extension that is involved in tRNA binding.</text>
</comment>
<evidence type="ECO:0000256" key="10">
    <source>
        <dbReference type="ARBA" id="ARBA00047929"/>
    </source>
</evidence>
<comment type="similarity">
    <text evidence="3 12">Belongs to the class-II aminoacyl-tRNA synthetase family. Type-1 seryl-tRNA synthetase subfamily.</text>
</comment>
<evidence type="ECO:0000256" key="13">
    <source>
        <dbReference type="PIRSR" id="PIRSR001529-1"/>
    </source>
</evidence>
<dbReference type="GO" id="GO:0004828">
    <property type="term" value="F:serine-tRNA ligase activity"/>
    <property type="evidence" value="ECO:0007669"/>
    <property type="project" value="UniProtKB-UniRule"/>
</dbReference>
<dbReference type="PROSITE" id="PS50862">
    <property type="entry name" value="AA_TRNA_LIGASE_II"/>
    <property type="match status" value="1"/>
</dbReference>
<evidence type="ECO:0000256" key="15">
    <source>
        <dbReference type="SAM" id="Coils"/>
    </source>
</evidence>
<feature type="binding site" evidence="13">
    <location>
        <position position="262"/>
    </location>
    <ligand>
        <name>L-serine</name>
        <dbReference type="ChEBI" id="CHEBI:33384"/>
    </ligand>
</feature>
<evidence type="ECO:0000313" key="17">
    <source>
        <dbReference type="EMBL" id="WPU65425.1"/>
    </source>
</evidence>
<proteinExistence type="inferred from homology"/>
<comment type="subcellular location">
    <subcellularLocation>
        <location evidence="1 12">Cytoplasm</location>
    </subcellularLocation>
</comment>
<feature type="binding site" evidence="12 14">
    <location>
        <begin position="349"/>
        <end position="352"/>
    </location>
    <ligand>
        <name>ATP</name>
        <dbReference type="ChEBI" id="CHEBI:30616"/>
    </ligand>
</feature>
<dbReference type="InterPro" id="IPR006195">
    <property type="entry name" value="aa-tRNA-synth_II"/>
</dbReference>
<comment type="catalytic activity">
    <reaction evidence="10 12">
        <text>tRNA(Sec) + L-serine + ATP = L-seryl-tRNA(Sec) + AMP + diphosphate + H(+)</text>
        <dbReference type="Rhea" id="RHEA:42580"/>
        <dbReference type="Rhea" id="RHEA-COMP:9742"/>
        <dbReference type="Rhea" id="RHEA-COMP:10128"/>
        <dbReference type="ChEBI" id="CHEBI:15378"/>
        <dbReference type="ChEBI" id="CHEBI:30616"/>
        <dbReference type="ChEBI" id="CHEBI:33019"/>
        <dbReference type="ChEBI" id="CHEBI:33384"/>
        <dbReference type="ChEBI" id="CHEBI:78442"/>
        <dbReference type="ChEBI" id="CHEBI:78533"/>
        <dbReference type="ChEBI" id="CHEBI:456215"/>
        <dbReference type="EC" id="6.1.1.11"/>
    </reaction>
</comment>
<evidence type="ECO:0000256" key="11">
    <source>
        <dbReference type="ARBA" id="ARBA00048823"/>
    </source>
</evidence>
<dbReference type="PIRSF" id="PIRSF001529">
    <property type="entry name" value="Ser-tRNA-synth_IIa"/>
    <property type="match status" value="1"/>
</dbReference>
<sequence>MLDIKKIESDFETVKKSLANRNFDTSVLDQIVSLNKQRKTLTTASETKKAEINKLSREIGELKKNKQDAAAPMAQVAALKADMEKEATELDEVQAKQNALLLNIPNLPDASVPVGKDEEENVEVKRWGTPRTFDFAPVDHAVLGEQLGILDFETAGKITGARFVIYKGAAARLERALINFMLDHQGSKGFTEMMTPFIAHERSLVGTGNLPKFEDQLFKLNSEQPWYLIPTSEVTLTNIKRESIIEENEFPFLYAAYSPCFRSEAGSHGKDVKGLIRMHQFNKVEMVSICSPAQSEEVHQKMVASATEILEKLGLPYRQIALCTGDMGFASQKTFDLEVWVPSQNKYREISSISNCGEFQARRASIRFRNKEGKIEFAHTLNGSGLAVGRTVVAILENYQQKDGSVQIPEALVPYMGGLKEIRK</sequence>
<comment type="pathway">
    <text evidence="2 12">Aminoacyl-tRNA biosynthesis; selenocysteinyl-tRNA(Sec) biosynthesis; L-seryl-tRNA(Sec) from L-serine and tRNA(Sec): step 1/1.</text>
</comment>
<comment type="function">
    <text evidence="12">Catalyzes the attachment of serine to tRNA(Ser). Is also able to aminoacylate tRNA(Sec) with serine, to form the misacylated tRNA L-seryl-tRNA(Sec), which will be further converted into selenocysteinyl-tRNA(Sec).</text>
</comment>
<feature type="binding site" evidence="13">
    <location>
        <position position="382"/>
    </location>
    <ligand>
        <name>L-serine</name>
        <dbReference type="ChEBI" id="CHEBI:33384"/>
    </ligand>
</feature>
<evidence type="ECO:0000256" key="3">
    <source>
        <dbReference type="ARBA" id="ARBA00010728"/>
    </source>
</evidence>
<dbReference type="SUPFAM" id="SSF55681">
    <property type="entry name" value="Class II aaRS and biotin synthetases"/>
    <property type="match status" value="1"/>
</dbReference>
<dbReference type="Pfam" id="PF02403">
    <property type="entry name" value="Seryl_tRNA_N"/>
    <property type="match status" value="1"/>
</dbReference>
<feature type="binding site" evidence="12">
    <location>
        <begin position="231"/>
        <end position="233"/>
    </location>
    <ligand>
        <name>L-serine</name>
        <dbReference type="ChEBI" id="CHEBI:33384"/>
    </ligand>
</feature>
<comment type="catalytic activity">
    <reaction evidence="11 12">
        <text>tRNA(Ser) + L-serine + ATP = L-seryl-tRNA(Ser) + AMP + diphosphate + H(+)</text>
        <dbReference type="Rhea" id="RHEA:12292"/>
        <dbReference type="Rhea" id="RHEA-COMP:9669"/>
        <dbReference type="Rhea" id="RHEA-COMP:9703"/>
        <dbReference type="ChEBI" id="CHEBI:15378"/>
        <dbReference type="ChEBI" id="CHEBI:30616"/>
        <dbReference type="ChEBI" id="CHEBI:33019"/>
        <dbReference type="ChEBI" id="CHEBI:33384"/>
        <dbReference type="ChEBI" id="CHEBI:78442"/>
        <dbReference type="ChEBI" id="CHEBI:78533"/>
        <dbReference type="ChEBI" id="CHEBI:456215"/>
        <dbReference type="EC" id="6.1.1.11"/>
    </reaction>
</comment>
<keyword evidence="15" id="KW-0175">Coiled coil</keyword>
<dbReference type="GO" id="GO:0006434">
    <property type="term" value="P:seryl-tRNA aminoacylation"/>
    <property type="evidence" value="ECO:0007669"/>
    <property type="project" value="UniProtKB-UniRule"/>
</dbReference>
<evidence type="ECO:0000256" key="4">
    <source>
        <dbReference type="ARBA" id="ARBA00022490"/>
    </source>
</evidence>
<dbReference type="InterPro" id="IPR015866">
    <property type="entry name" value="Ser-tRNA-synth_1_N"/>
</dbReference>
<comment type="subunit">
    <text evidence="12">Homodimer. The tRNA molecule binds across the dimer.</text>
</comment>
<dbReference type="SUPFAM" id="SSF46589">
    <property type="entry name" value="tRNA-binding arm"/>
    <property type="match status" value="1"/>
</dbReference>
<keyword evidence="18" id="KW-1185">Reference proteome</keyword>
<dbReference type="GO" id="GO:0016260">
    <property type="term" value="P:selenocysteine biosynthetic process"/>
    <property type="evidence" value="ECO:0007669"/>
    <property type="project" value="UniProtKB-UniRule"/>
</dbReference>
<comment type="caution">
    <text evidence="12">Lacks conserved residue(s) required for the propagation of feature annotation.</text>
</comment>
<keyword evidence="7 12" id="KW-0067">ATP-binding</keyword>
<reference evidence="17 18" key="1">
    <citation type="submission" date="2023-11" db="EMBL/GenBank/DDBJ databases">
        <title>Peredibacter starrii A3.12.</title>
        <authorList>
            <person name="Mitchell R.J."/>
        </authorList>
    </citation>
    <scope>NUCLEOTIDE SEQUENCE [LARGE SCALE GENOMIC DNA]</scope>
    <source>
        <strain evidence="17 18">A3.12</strain>
    </source>
</reference>
<dbReference type="Gene3D" id="1.10.287.40">
    <property type="entry name" value="Serine-tRNA synthetase, tRNA binding domain"/>
    <property type="match status" value="1"/>
</dbReference>
<evidence type="ECO:0000256" key="8">
    <source>
        <dbReference type="ARBA" id="ARBA00022917"/>
    </source>
</evidence>
<evidence type="ECO:0000256" key="6">
    <source>
        <dbReference type="ARBA" id="ARBA00022741"/>
    </source>
</evidence>
<dbReference type="CDD" id="cd00770">
    <property type="entry name" value="SerRS_core"/>
    <property type="match status" value="1"/>
</dbReference>
<dbReference type="Pfam" id="PF00587">
    <property type="entry name" value="tRNA-synt_2b"/>
    <property type="match status" value="1"/>
</dbReference>
<dbReference type="GO" id="GO:0005524">
    <property type="term" value="F:ATP binding"/>
    <property type="evidence" value="ECO:0007669"/>
    <property type="project" value="UniProtKB-UniRule"/>
</dbReference>
<keyword evidence="4 12" id="KW-0963">Cytoplasm</keyword>
<dbReference type="InterPro" id="IPR042103">
    <property type="entry name" value="SerRS_1_N_sf"/>
</dbReference>
<evidence type="ECO:0000256" key="5">
    <source>
        <dbReference type="ARBA" id="ARBA00022598"/>
    </source>
</evidence>
<evidence type="ECO:0000259" key="16">
    <source>
        <dbReference type="PROSITE" id="PS50862"/>
    </source>
</evidence>
<evidence type="ECO:0000256" key="14">
    <source>
        <dbReference type="PIRSR" id="PIRSR001529-2"/>
    </source>
</evidence>
<dbReference type="NCBIfam" id="TIGR00414">
    <property type="entry name" value="serS"/>
    <property type="match status" value="1"/>
</dbReference>
<keyword evidence="5 12" id="KW-0436">Ligase</keyword>
<keyword evidence="9 12" id="KW-0030">Aminoacyl-tRNA synthetase</keyword>
<feature type="binding site" evidence="12 13">
    <location>
        <position position="285"/>
    </location>
    <ligand>
        <name>L-serine</name>
        <dbReference type="ChEBI" id="CHEBI:33384"/>
    </ligand>
</feature>
<evidence type="ECO:0000313" key="18">
    <source>
        <dbReference type="Proteomes" id="UP001324634"/>
    </source>
</evidence>
<organism evidence="17 18">
    <name type="scientific">Peredibacter starrii</name>
    <dbReference type="NCBI Taxonomy" id="28202"/>
    <lineage>
        <taxon>Bacteria</taxon>
        <taxon>Pseudomonadati</taxon>
        <taxon>Bdellovibrionota</taxon>
        <taxon>Bacteriovoracia</taxon>
        <taxon>Bacteriovoracales</taxon>
        <taxon>Bacteriovoracaceae</taxon>
        <taxon>Peredibacter</taxon>
    </lineage>
</organism>
<dbReference type="InterPro" id="IPR010978">
    <property type="entry name" value="tRNA-bd_arm"/>
</dbReference>
<dbReference type="RefSeq" id="WP_321395860.1">
    <property type="nucleotide sequence ID" value="NZ_CP139487.1"/>
</dbReference>
<feature type="binding site" evidence="12">
    <location>
        <position position="384"/>
    </location>
    <ligand>
        <name>L-serine</name>
        <dbReference type="ChEBI" id="CHEBI:33384"/>
    </ligand>
</feature>